<keyword evidence="3" id="KW-1003">Cell membrane</keyword>
<evidence type="ECO:0000313" key="10">
    <source>
        <dbReference type="Proteomes" id="UP000085678"/>
    </source>
</evidence>
<dbReference type="OrthoDB" id="8830751at2759"/>
<keyword evidence="6" id="KW-0342">GTP-binding</keyword>
<dbReference type="KEGG" id="lak:106158590"/>
<reference evidence="11" key="1">
    <citation type="submission" date="2025-08" db="UniProtKB">
        <authorList>
            <consortium name="RefSeq"/>
        </authorList>
    </citation>
    <scope>IDENTIFICATION</scope>
    <source>
        <tissue evidence="11">Gonads</tissue>
    </source>
</reference>
<dbReference type="Proteomes" id="UP000085678">
    <property type="component" value="Unplaced"/>
</dbReference>
<dbReference type="SUPFAM" id="SSF52540">
    <property type="entry name" value="P-loop containing nucleoside triphosphate hydrolases"/>
    <property type="match status" value="1"/>
</dbReference>
<dbReference type="InterPro" id="IPR005225">
    <property type="entry name" value="Small_GTP-bd"/>
</dbReference>
<dbReference type="FunFam" id="3.40.50.300:FF:000983">
    <property type="entry name" value="Rho family GTPase"/>
    <property type="match status" value="1"/>
</dbReference>
<dbReference type="PANTHER" id="PTHR24072">
    <property type="entry name" value="RHO FAMILY GTPASE"/>
    <property type="match status" value="1"/>
</dbReference>
<dbReference type="SMART" id="SM00173">
    <property type="entry name" value="RAS"/>
    <property type="match status" value="1"/>
</dbReference>
<evidence type="ECO:0000256" key="4">
    <source>
        <dbReference type="ARBA" id="ARBA00022481"/>
    </source>
</evidence>
<dbReference type="Gene3D" id="3.40.50.300">
    <property type="entry name" value="P-loop containing nucleotide triphosphate hydrolases"/>
    <property type="match status" value="1"/>
</dbReference>
<dbReference type="RefSeq" id="XP_013390100.1">
    <property type="nucleotide sequence ID" value="XM_013534646.1"/>
</dbReference>
<evidence type="ECO:0000256" key="8">
    <source>
        <dbReference type="ARBA" id="ARBA00023288"/>
    </source>
</evidence>
<evidence type="ECO:0000256" key="3">
    <source>
        <dbReference type="ARBA" id="ARBA00022475"/>
    </source>
</evidence>
<comment type="similarity">
    <text evidence="2">Belongs to the small GTPase superfamily. Rho family.</text>
</comment>
<evidence type="ECO:0000256" key="7">
    <source>
        <dbReference type="ARBA" id="ARBA00023136"/>
    </source>
</evidence>
<accession>A0A1S3HVN6</accession>
<dbReference type="GO" id="GO:0007264">
    <property type="term" value="P:small GTPase-mediated signal transduction"/>
    <property type="evidence" value="ECO:0007669"/>
    <property type="project" value="InterPro"/>
</dbReference>
<dbReference type="InParanoid" id="A0A1S3HVN6"/>
<dbReference type="InterPro" id="IPR003578">
    <property type="entry name" value="Small_GTPase_Rho"/>
</dbReference>
<protein>
    <submittedName>
        <fullName evidence="11">Ras-like GTP-binding protein Rho1</fullName>
    </submittedName>
</protein>
<dbReference type="PRINTS" id="PR00449">
    <property type="entry name" value="RASTRNSFRMNG"/>
</dbReference>
<dbReference type="InterPro" id="IPR001806">
    <property type="entry name" value="Small_GTPase"/>
</dbReference>
<dbReference type="GO" id="GO:0005525">
    <property type="term" value="F:GTP binding"/>
    <property type="evidence" value="ECO:0007669"/>
    <property type="project" value="UniProtKB-KW"/>
</dbReference>
<keyword evidence="10" id="KW-1185">Reference proteome</keyword>
<dbReference type="SMART" id="SM00175">
    <property type="entry name" value="RAB"/>
    <property type="match status" value="1"/>
</dbReference>
<name>A0A1S3HVN6_LINAN</name>
<dbReference type="Pfam" id="PF00071">
    <property type="entry name" value="Ras"/>
    <property type="match status" value="1"/>
</dbReference>
<dbReference type="InterPro" id="IPR027417">
    <property type="entry name" value="P-loop_NTPase"/>
</dbReference>
<dbReference type="GO" id="GO:0005886">
    <property type="term" value="C:plasma membrane"/>
    <property type="evidence" value="ECO:0007669"/>
    <property type="project" value="UniProtKB-SubCell"/>
</dbReference>
<evidence type="ECO:0000313" key="11">
    <source>
        <dbReference type="RefSeq" id="XP_013390100.1"/>
    </source>
</evidence>
<dbReference type="GO" id="GO:0003924">
    <property type="term" value="F:GTPase activity"/>
    <property type="evidence" value="ECO:0007669"/>
    <property type="project" value="InterPro"/>
</dbReference>
<dbReference type="STRING" id="7574.A0A1S3HVN6"/>
<dbReference type="PROSITE" id="PS51419">
    <property type="entry name" value="RAB"/>
    <property type="match status" value="1"/>
</dbReference>
<evidence type="ECO:0000256" key="1">
    <source>
        <dbReference type="ARBA" id="ARBA00004342"/>
    </source>
</evidence>
<keyword evidence="8" id="KW-0449">Lipoprotein</keyword>
<dbReference type="GeneID" id="106158590"/>
<evidence type="ECO:0000256" key="9">
    <source>
        <dbReference type="ARBA" id="ARBA00023289"/>
    </source>
</evidence>
<organism evidence="10 11">
    <name type="scientific">Lingula anatina</name>
    <name type="common">Brachiopod</name>
    <name type="synonym">Lingula unguis</name>
    <dbReference type="NCBI Taxonomy" id="7574"/>
    <lineage>
        <taxon>Eukaryota</taxon>
        <taxon>Metazoa</taxon>
        <taxon>Spiralia</taxon>
        <taxon>Lophotrochozoa</taxon>
        <taxon>Brachiopoda</taxon>
        <taxon>Linguliformea</taxon>
        <taxon>Lingulata</taxon>
        <taxon>Lingulida</taxon>
        <taxon>Linguloidea</taxon>
        <taxon>Lingulidae</taxon>
        <taxon>Lingula</taxon>
    </lineage>
</organism>
<comment type="subcellular location">
    <subcellularLocation>
        <location evidence="1">Cell membrane</location>
        <topology evidence="1">Lipid-anchor</topology>
        <orientation evidence="1">Cytoplasmic side</orientation>
    </subcellularLocation>
</comment>
<dbReference type="SMART" id="SM00174">
    <property type="entry name" value="RHO"/>
    <property type="match status" value="1"/>
</dbReference>
<keyword evidence="5" id="KW-0547">Nucleotide-binding</keyword>
<proteinExistence type="inferred from homology"/>
<dbReference type="NCBIfam" id="TIGR00231">
    <property type="entry name" value="small_GTP"/>
    <property type="match status" value="1"/>
</dbReference>
<evidence type="ECO:0000256" key="5">
    <source>
        <dbReference type="ARBA" id="ARBA00022741"/>
    </source>
</evidence>
<dbReference type="PROSITE" id="PS51420">
    <property type="entry name" value="RHO"/>
    <property type="match status" value="1"/>
</dbReference>
<keyword evidence="9" id="KW-0636">Prenylation</keyword>
<gene>
    <name evidence="11" type="primary">LOC106158590</name>
</gene>
<dbReference type="AlphaFoldDB" id="A0A1S3HVN6"/>
<evidence type="ECO:0000256" key="2">
    <source>
        <dbReference type="ARBA" id="ARBA00010142"/>
    </source>
</evidence>
<sequence length="179" mass="20064">MAAMKKKLVIVGDDASGTTHLLNFFSKDQFPEVYEHTVSENHVADIELDGKQVELSICDTAGKEDQLRQLSYPNTDVILMCFSIVSPDSLQNIAEKWIPEVKHYCPNVPIVLVGNKKDLRCDPNMIRELAKMNQKPVSYEDGQTMAYKIGAFAYLECSSMSKEGVQEIFEIATRAALQT</sequence>
<dbReference type="PROSITE" id="PS51421">
    <property type="entry name" value="RAS"/>
    <property type="match status" value="1"/>
</dbReference>
<evidence type="ECO:0000256" key="6">
    <source>
        <dbReference type="ARBA" id="ARBA00023134"/>
    </source>
</evidence>
<keyword evidence="7" id="KW-0472">Membrane</keyword>
<keyword evidence="4" id="KW-0488">Methylation</keyword>